<feature type="transmembrane region" description="Helical" evidence="4">
    <location>
        <begin position="12"/>
        <end position="31"/>
    </location>
</feature>
<dbReference type="GeneID" id="113795679"/>
<evidence type="ECO:0000256" key="3">
    <source>
        <dbReference type="ARBA" id="ARBA00023180"/>
    </source>
</evidence>
<dbReference type="RefSeq" id="XP_027201687.1">
    <property type="nucleotide sequence ID" value="XM_027345886.1"/>
</dbReference>
<keyword evidence="2" id="KW-0597">Phosphoprotein</keyword>
<dbReference type="AlphaFoldDB" id="A0A6P6Y8J1"/>
<sequence>MAFCMRKIFNFCFKYSLVIGVICIAIIFAPSSNNFLLDINPKILQVSLPETLRQFETKKVEWKSFENVAQIDGPDSIAYDSKTGRLITGSNDGYLYRIDTDDDQNPRKLFKLIDDELMAKYQYKRQSRPSGLRFDSNGILFVCEPMFGIFKVENIFTEQPKIELIFDIDKTSELDGSTSVFFDDLAVQEKSTGGHIIYVSDVSRKFSFQYVMASILSSDSNGRILRYDTDTGKLDILMSNLFFPNGLEMLSDNSGFLLTETGNRTVWKYTFKNQNARVLMTSLPGEPDNIRKSLNDKTYWITLLRPRTVNNPLMIDYMMQWPSIRKLLVRLLDLIGMIFDWFYRLTSISKLKCLSKQFRTLEILNKINDDFIYGGMLLEIDSNGHIIQCIYQTNNQLAWASEISEIPSDKNSNQQRKLYIGSFRPGYPIRKIIL</sequence>
<dbReference type="InParanoid" id="A0A6P6Y8J1"/>
<name>A0A6P6Y8J1_DERPT</name>
<dbReference type="PANTHER" id="PTHR10426">
    <property type="entry name" value="STRICTOSIDINE SYNTHASE-RELATED"/>
    <property type="match status" value="1"/>
</dbReference>
<reference evidence="7" key="1">
    <citation type="submission" date="2025-08" db="UniProtKB">
        <authorList>
            <consortium name="RefSeq"/>
        </authorList>
    </citation>
    <scope>IDENTIFICATION</scope>
    <source>
        <strain evidence="7">Airmid</strain>
    </source>
</reference>
<organism evidence="6 7">
    <name type="scientific">Dermatophagoides pteronyssinus</name>
    <name type="common">European house dust mite</name>
    <dbReference type="NCBI Taxonomy" id="6956"/>
    <lineage>
        <taxon>Eukaryota</taxon>
        <taxon>Metazoa</taxon>
        <taxon>Ecdysozoa</taxon>
        <taxon>Arthropoda</taxon>
        <taxon>Chelicerata</taxon>
        <taxon>Arachnida</taxon>
        <taxon>Acari</taxon>
        <taxon>Acariformes</taxon>
        <taxon>Sarcoptiformes</taxon>
        <taxon>Astigmata</taxon>
        <taxon>Psoroptidia</taxon>
        <taxon>Analgoidea</taxon>
        <taxon>Pyroglyphidae</taxon>
        <taxon>Dermatophagoidinae</taxon>
        <taxon>Dermatophagoides</taxon>
    </lineage>
</organism>
<keyword evidence="6" id="KW-1185">Reference proteome</keyword>
<accession>A0A6P6Y8J1</accession>
<keyword evidence="4" id="KW-0812">Transmembrane</keyword>
<dbReference type="SUPFAM" id="SSF63829">
    <property type="entry name" value="Calcium-dependent phosphotriesterase"/>
    <property type="match status" value="1"/>
</dbReference>
<evidence type="ECO:0000256" key="2">
    <source>
        <dbReference type="ARBA" id="ARBA00022553"/>
    </source>
</evidence>
<dbReference type="OrthoDB" id="5307922at2759"/>
<dbReference type="KEGG" id="dpte:113795679"/>
<gene>
    <name evidence="7" type="primary">LOC113795679</name>
</gene>
<keyword evidence="4" id="KW-1133">Transmembrane helix</keyword>
<dbReference type="Gene3D" id="2.120.10.30">
    <property type="entry name" value="TolB, C-terminal domain"/>
    <property type="match status" value="1"/>
</dbReference>
<comment type="similarity">
    <text evidence="1">Belongs to the strictosidine synthase family.</text>
</comment>
<dbReference type="InterPro" id="IPR011042">
    <property type="entry name" value="6-blade_b-propeller_TolB-like"/>
</dbReference>
<keyword evidence="4" id="KW-0472">Membrane</keyword>
<feature type="domain" description="Strictosidine synthase conserved region" evidence="5">
    <location>
        <begin position="195"/>
        <end position="272"/>
    </location>
</feature>
<dbReference type="GO" id="GO:0016787">
    <property type="term" value="F:hydrolase activity"/>
    <property type="evidence" value="ECO:0007669"/>
    <property type="project" value="TreeGrafter"/>
</dbReference>
<proteinExistence type="inferred from homology"/>
<dbReference type="OMA" id="KACATEN"/>
<dbReference type="Pfam" id="PF03088">
    <property type="entry name" value="Str_synth"/>
    <property type="match status" value="1"/>
</dbReference>
<dbReference type="PANTHER" id="PTHR10426:SF88">
    <property type="entry name" value="ADIPOCYTE PLASMA MEMBRANE-ASSOCIATED PROTEIN HEMOMUCIN-RELATED"/>
    <property type="match status" value="1"/>
</dbReference>
<evidence type="ECO:0000313" key="6">
    <source>
        <dbReference type="Proteomes" id="UP000515146"/>
    </source>
</evidence>
<dbReference type="Proteomes" id="UP000515146">
    <property type="component" value="Unplaced"/>
</dbReference>
<evidence type="ECO:0000313" key="7">
    <source>
        <dbReference type="RefSeq" id="XP_027201687.1"/>
    </source>
</evidence>
<dbReference type="InterPro" id="IPR018119">
    <property type="entry name" value="Strictosidine_synth_cons-reg"/>
</dbReference>
<evidence type="ECO:0000256" key="1">
    <source>
        <dbReference type="ARBA" id="ARBA00009191"/>
    </source>
</evidence>
<protein>
    <submittedName>
        <fullName evidence="7">Adipocyte plasma membrane-associated protein-like</fullName>
    </submittedName>
</protein>
<evidence type="ECO:0000256" key="4">
    <source>
        <dbReference type="SAM" id="Phobius"/>
    </source>
</evidence>
<evidence type="ECO:0000259" key="5">
    <source>
        <dbReference type="Pfam" id="PF03088"/>
    </source>
</evidence>
<keyword evidence="3" id="KW-0325">Glycoprotein</keyword>
<dbReference type="GO" id="GO:0012505">
    <property type="term" value="C:endomembrane system"/>
    <property type="evidence" value="ECO:0007669"/>
    <property type="project" value="TreeGrafter"/>
</dbReference>